<organism evidence="1 2">
    <name type="scientific">Streptomyces mooreae</name>
    <dbReference type="NCBI Taxonomy" id="3075523"/>
    <lineage>
        <taxon>Bacteria</taxon>
        <taxon>Bacillati</taxon>
        <taxon>Actinomycetota</taxon>
        <taxon>Actinomycetes</taxon>
        <taxon>Kitasatosporales</taxon>
        <taxon>Streptomycetaceae</taxon>
        <taxon>Streptomyces</taxon>
    </lineage>
</organism>
<dbReference type="Proteomes" id="UP001180551">
    <property type="component" value="Unassembled WGS sequence"/>
</dbReference>
<keyword evidence="2" id="KW-1185">Reference proteome</keyword>
<name>A0ABU2TG48_9ACTN</name>
<proteinExistence type="predicted"/>
<evidence type="ECO:0000313" key="2">
    <source>
        <dbReference type="Proteomes" id="UP001180551"/>
    </source>
</evidence>
<comment type="caution">
    <text evidence="1">The sequence shown here is derived from an EMBL/GenBank/DDBJ whole genome shotgun (WGS) entry which is preliminary data.</text>
</comment>
<gene>
    <name evidence="1" type="ORF">RM550_30075</name>
</gene>
<sequence length="156" mass="17195">MTGNNMYGSRADLLPRFIADSLRKSNQIIRVLSADENSAAVNISLNRFSHASAGVINWDGTPGAEMTSFADEPAGKEVLKNTLTRIFNQESSATLFWGTMVLPSVTLPVNLAEIHSDELVERDVDFWLFCPESEQLIEFRQDGYVTSAPIPSAPMD</sequence>
<evidence type="ECO:0000313" key="1">
    <source>
        <dbReference type="EMBL" id="MDT0459922.1"/>
    </source>
</evidence>
<dbReference type="RefSeq" id="WP_311626912.1">
    <property type="nucleotide sequence ID" value="NZ_JAVRFE010000053.1"/>
</dbReference>
<accession>A0ABU2TG48</accession>
<dbReference type="EMBL" id="JAVRFE010000053">
    <property type="protein sequence ID" value="MDT0459922.1"/>
    <property type="molecule type" value="Genomic_DNA"/>
</dbReference>
<reference evidence="1" key="1">
    <citation type="submission" date="2024-05" db="EMBL/GenBank/DDBJ databases">
        <title>30 novel species of actinomycetes from the DSMZ collection.</title>
        <authorList>
            <person name="Nouioui I."/>
        </authorList>
    </citation>
    <scope>NUCLEOTIDE SEQUENCE</scope>
    <source>
        <strain evidence="1">DSM 41527</strain>
    </source>
</reference>
<protein>
    <submittedName>
        <fullName evidence="1">Uncharacterized protein</fullName>
    </submittedName>
</protein>